<dbReference type="Proteomes" id="UP001589709">
    <property type="component" value="Unassembled WGS sequence"/>
</dbReference>
<name>A0ABV5N0Q2_9ACTN</name>
<dbReference type="InterPro" id="IPR016024">
    <property type="entry name" value="ARM-type_fold"/>
</dbReference>
<gene>
    <name evidence="1" type="ORF">ACFF45_14310</name>
</gene>
<protein>
    <recommendedName>
        <fullName evidence="3">HEAT repeat domain-containing protein</fullName>
    </recommendedName>
</protein>
<accession>A0ABV5N0Q2</accession>
<dbReference type="RefSeq" id="WP_381346260.1">
    <property type="nucleotide sequence ID" value="NZ_JBHMCY010000022.1"/>
</dbReference>
<organism evidence="1 2">
    <name type="scientific">Streptomyces cinereospinus</name>
    <dbReference type="NCBI Taxonomy" id="285561"/>
    <lineage>
        <taxon>Bacteria</taxon>
        <taxon>Bacillati</taxon>
        <taxon>Actinomycetota</taxon>
        <taxon>Actinomycetes</taxon>
        <taxon>Kitasatosporales</taxon>
        <taxon>Streptomycetaceae</taxon>
        <taxon>Streptomyces</taxon>
    </lineage>
</organism>
<evidence type="ECO:0000313" key="2">
    <source>
        <dbReference type="Proteomes" id="UP001589709"/>
    </source>
</evidence>
<comment type="caution">
    <text evidence="1">The sequence shown here is derived from an EMBL/GenBank/DDBJ whole genome shotgun (WGS) entry which is preliminary data.</text>
</comment>
<sequence length="708" mass="73228">MELVHPLDGLHTRPWSSFDHAYGSADDLPGLLRALAGPDPRAAGQALSELYGSVLHQGTVYTASAEVVPFLARIAAAGHHVADVLTLLGGLAESEDEHGVAPGAVRAAVTGQLPLLLPLLDSVEPQVRRVAVWAVSHTRASAPVLPHLRTRWEEESEPVVRAEALAGISRLDPAAGAAEAAAVLEDSPPAEVSLAAVFACLDAGLPWTEAHHTALLSVLPAGRLTGGLDPDRTEPFAAVVETLLRRGGDADREAAFELVDAALRDPRAEVRAEALWAAERACALSRAAPRRLLDALRSAAVDEDAVLAMASLLGRLGPVAASLADVLVPPAGRNPEEADDEADRALAALARVAPAQAAPLLAAGLGRRPRALAAAVGLLDRNRATFPYDSALLGAVRSRLARPEALSGNEPWQLTALVTGWGGRASAALPELYEALAHIPDQAAPAIAAVARDTAPGERARAARFLRAVAEKGSVRAARALHDLVGDLDPLVFLLERELRRGGRGVRDAASAAAGLGTGAEALAPALRAALSGADGGTTTPALDADTAVAEALWHITGEASVVVDALDSVFARAARNSWSQWAVVRAARATALLGPAGRPLTSRLEALLGHPVQVPAAVLALTAVAAPATPDRAALADLVLRSAEQEADPMGACDALEALGTAGLPPAHLRRLTVLAEGDARVVRSGVEDRLIHQDEAFRDRARALIG</sequence>
<reference evidence="1 2" key="1">
    <citation type="submission" date="2024-09" db="EMBL/GenBank/DDBJ databases">
        <authorList>
            <person name="Sun Q."/>
            <person name="Mori K."/>
        </authorList>
    </citation>
    <scope>NUCLEOTIDE SEQUENCE [LARGE SCALE GENOMIC DNA]</scope>
    <source>
        <strain evidence="1 2">JCM 6917</strain>
    </source>
</reference>
<keyword evidence="2" id="KW-1185">Reference proteome</keyword>
<evidence type="ECO:0008006" key="3">
    <source>
        <dbReference type="Google" id="ProtNLM"/>
    </source>
</evidence>
<dbReference type="Gene3D" id="1.25.10.10">
    <property type="entry name" value="Leucine-rich Repeat Variant"/>
    <property type="match status" value="1"/>
</dbReference>
<dbReference type="EMBL" id="JBHMCY010000022">
    <property type="protein sequence ID" value="MFB9463845.1"/>
    <property type="molecule type" value="Genomic_DNA"/>
</dbReference>
<dbReference type="InterPro" id="IPR011989">
    <property type="entry name" value="ARM-like"/>
</dbReference>
<proteinExistence type="predicted"/>
<evidence type="ECO:0000313" key="1">
    <source>
        <dbReference type="EMBL" id="MFB9463845.1"/>
    </source>
</evidence>
<dbReference type="SUPFAM" id="SSF48371">
    <property type="entry name" value="ARM repeat"/>
    <property type="match status" value="1"/>
</dbReference>